<gene>
    <name evidence="1" type="ORF">BDY19DRAFT_993817</name>
</gene>
<comment type="caution">
    <text evidence="1">The sequence shown here is derived from an EMBL/GenBank/DDBJ whole genome shotgun (WGS) entry which is preliminary data.</text>
</comment>
<dbReference type="Proteomes" id="UP001055072">
    <property type="component" value="Unassembled WGS sequence"/>
</dbReference>
<dbReference type="EMBL" id="MU274912">
    <property type="protein sequence ID" value="KAI0089005.1"/>
    <property type="molecule type" value="Genomic_DNA"/>
</dbReference>
<organism evidence="1 2">
    <name type="scientific">Irpex rosettiformis</name>
    <dbReference type="NCBI Taxonomy" id="378272"/>
    <lineage>
        <taxon>Eukaryota</taxon>
        <taxon>Fungi</taxon>
        <taxon>Dikarya</taxon>
        <taxon>Basidiomycota</taxon>
        <taxon>Agaricomycotina</taxon>
        <taxon>Agaricomycetes</taxon>
        <taxon>Polyporales</taxon>
        <taxon>Irpicaceae</taxon>
        <taxon>Irpex</taxon>
    </lineage>
</organism>
<proteinExistence type="predicted"/>
<evidence type="ECO:0000313" key="2">
    <source>
        <dbReference type="Proteomes" id="UP001055072"/>
    </source>
</evidence>
<sequence>MSNQLTLYTGISPYSERVEIALLEAHAKFTRYEIDLSNKPGWFQSQVNPAGKIPAITYGGPEVPPDQPSPESVKLNESLVLVEFIADLYPESGILPKDPVLRAKARLFIEFVSTKLLQVFRAGINLQNVDILVQAFEEIQALLPPTGFAVGEFSIADISIGPFLSRLELRLGHDLGPWPAGTGEGPKILALLHQPKLTRIWEYLKDVQARPSFAATFKKVG</sequence>
<reference evidence="1" key="1">
    <citation type="journal article" date="2021" name="Environ. Microbiol.">
        <title>Gene family expansions and transcriptome signatures uncover fungal adaptations to wood decay.</title>
        <authorList>
            <person name="Hage H."/>
            <person name="Miyauchi S."/>
            <person name="Viragh M."/>
            <person name="Drula E."/>
            <person name="Min B."/>
            <person name="Chaduli D."/>
            <person name="Navarro D."/>
            <person name="Favel A."/>
            <person name="Norest M."/>
            <person name="Lesage-Meessen L."/>
            <person name="Balint B."/>
            <person name="Merenyi Z."/>
            <person name="de Eugenio L."/>
            <person name="Morin E."/>
            <person name="Martinez A.T."/>
            <person name="Baldrian P."/>
            <person name="Stursova M."/>
            <person name="Martinez M.J."/>
            <person name="Novotny C."/>
            <person name="Magnuson J.K."/>
            <person name="Spatafora J.W."/>
            <person name="Maurice S."/>
            <person name="Pangilinan J."/>
            <person name="Andreopoulos W."/>
            <person name="LaButti K."/>
            <person name="Hundley H."/>
            <person name="Na H."/>
            <person name="Kuo A."/>
            <person name="Barry K."/>
            <person name="Lipzen A."/>
            <person name="Henrissat B."/>
            <person name="Riley R."/>
            <person name="Ahrendt S."/>
            <person name="Nagy L.G."/>
            <person name="Grigoriev I.V."/>
            <person name="Martin F."/>
            <person name="Rosso M.N."/>
        </authorList>
    </citation>
    <scope>NUCLEOTIDE SEQUENCE</scope>
    <source>
        <strain evidence="1">CBS 384.51</strain>
    </source>
</reference>
<protein>
    <submittedName>
        <fullName evidence="1">Uncharacterized protein</fullName>
    </submittedName>
</protein>
<keyword evidence="2" id="KW-1185">Reference proteome</keyword>
<evidence type="ECO:0000313" key="1">
    <source>
        <dbReference type="EMBL" id="KAI0089005.1"/>
    </source>
</evidence>
<name>A0ACB8U4W8_9APHY</name>
<accession>A0ACB8U4W8</accession>